<accession>A0A2U4FBA1</accession>
<comment type="caution">
    <text evidence="1">The sequence shown here is derived from an EMBL/GenBank/DDBJ whole genome shotgun (WGS) entry which is preliminary data.</text>
</comment>
<dbReference type="OrthoDB" id="9891846at2"/>
<dbReference type="GeneID" id="66488212"/>
<dbReference type="Proteomes" id="UP000011663">
    <property type="component" value="Unassembled WGS sequence"/>
</dbReference>
<dbReference type="STRING" id="1289135.A966_08969"/>
<reference evidence="1 2" key="1">
    <citation type="submission" date="2012-07" db="EMBL/GenBank/DDBJ databases">
        <title>Genome sequence of Brachyspira sp. 30446, isolated from a pig with mucohaemorrhagic colitis.</title>
        <authorList>
            <person name="Rubin J.E."/>
            <person name="Fernando C."/>
            <person name="Harding J.C.S."/>
            <person name="Hill J.E."/>
        </authorList>
    </citation>
    <scope>NUCLEOTIDE SEQUENCE [LARGE SCALE GENOMIC DNA]</scope>
    <source>
        <strain evidence="1 2">30446</strain>
    </source>
</reference>
<dbReference type="RefSeq" id="WP_008724593.1">
    <property type="nucleotide sequence ID" value="NZ_JH994111.1"/>
</dbReference>
<protein>
    <submittedName>
        <fullName evidence="1">Uncharacterized protein</fullName>
    </submittedName>
</protein>
<proteinExistence type="predicted"/>
<name>A0A2U4FBA1_9SPIR</name>
<evidence type="ECO:0000313" key="1">
    <source>
        <dbReference type="EMBL" id="EKV56664.1"/>
    </source>
</evidence>
<dbReference type="AlphaFoldDB" id="A0A2U4FBA1"/>
<dbReference type="EMBL" id="ALNZ01000028">
    <property type="protein sequence ID" value="EKV56664.1"/>
    <property type="molecule type" value="Genomic_DNA"/>
</dbReference>
<gene>
    <name evidence="1" type="ORF">A966_08969</name>
</gene>
<evidence type="ECO:0000313" key="2">
    <source>
        <dbReference type="Proteomes" id="UP000011663"/>
    </source>
</evidence>
<organism evidence="1 2">
    <name type="scientific">Brachyspira hampsonii 30446</name>
    <dbReference type="NCBI Taxonomy" id="1289135"/>
    <lineage>
        <taxon>Bacteria</taxon>
        <taxon>Pseudomonadati</taxon>
        <taxon>Spirochaetota</taxon>
        <taxon>Spirochaetia</taxon>
        <taxon>Brachyspirales</taxon>
        <taxon>Brachyspiraceae</taxon>
        <taxon>Brachyspira</taxon>
    </lineage>
</organism>
<sequence length="237" mass="28432">MSFTIPDLLKESKKNKLICLSTGIYEKKYLYFLLENHREIIDYICNPSELELIDNIRKYPNFNKDFEQIDGRYKNADEASKAINEILEIVQLKLEDQFALVNDNSNYILAMITDCDKGPLDAFNKLKNDVMETINRNNYNIDYYFIFSYRGFEDWMKFYLENGECISNLQNIKDNIKSMIKEKHSTIFNRHRDAINKYRQLTNYNSPLDNYESIIDYPYSDFPYFLEYLEQQYNIPI</sequence>